<dbReference type="Pfam" id="PF07714">
    <property type="entry name" value="PK_Tyr_Ser-Thr"/>
    <property type="match status" value="1"/>
</dbReference>
<keyword evidence="5" id="KW-1185">Reference proteome</keyword>
<feature type="transmembrane region" description="Helical" evidence="1">
    <location>
        <begin position="991"/>
        <end position="1016"/>
    </location>
</feature>
<name>A0ABQ9WZX5_9EUKA</name>
<keyword evidence="1" id="KW-0812">Transmembrane</keyword>
<feature type="signal peptide" evidence="2">
    <location>
        <begin position="1"/>
        <end position="16"/>
    </location>
</feature>
<comment type="caution">
    <text evidence="4">The sequence shown here is derived from an EMBL/GenBank/DDBJ whole genome shotgun (WGS) entry which is preliminary data.</text>
</comment>
<organism evidence="4 5">
    <name type="scientific">Blattamonas nauphoetae</name>
    <dbReference type="NCBI Taxonomy" id="2049346"/>
    <lineage>
        <taxon>Eukaryota</taxon>
        <taxon>Metamonada</taxon>
        <taxon>Preaxostyla</taxon>
        <taxon>Oxymonadida</taxon>
        <taxon>Blattamonas</taxon>
    </lineage>
</organism>
<proteinExistence type="predicted"/>
<dbReference type="Proteomes" id="UP001281761">
    <property type="component" value="Unassembled WGS sequence"/>
</dbReference>
<protein>
    <recommendedName>
        <fullName evidence="3">Protein kinase domain-containing protein</fullName>
    </recommendedName>
</protein>
<feature type="chain" id="PRO_5045476125" description="Protein kinase domain-containing protein" evidence="2">
    <location>
        <begin position="17"/>
        <end position="1313"/>
    </location>
</feature>
<dbReference type="PANTHER" id="PTHR44329">
    <property type="entry name" value="SERINE/THREONINE-PROTEIN KINASE TNNI3K-RELATED"/>
    <property type="match status" value="1"/>
</dbReference>
<evidence type="ECO:0000259" key="3">
    <source>
        <dbReference type="PROSITE" id="PS50011"/>
    </source>
</evidence>
<dbReference type="Gene3D" id="1.10.510.10">
    <property type="entry name" value="Transferase(Phosphotransferase) domain 1"/>
    <property type="match status" value="1"/>
</dbReference>
<evidence type="ECO:0000313" key="4">
    <source>
        <dbReference type="EMBL" id="KAK2944992.1"/>
    </source>
</evidence>
<keyword evidence="2" id="KW-0732">Signal</keyword>
<dbReference type="InterPro" id="IPR011009">
    <property type="entry name" value="Kinase-like_dom_sf"/>
</dbReference>
<dbReference type="EMBL" id="JARBJD010000276">
    <property type="protein sequence ID" value="KAK2944992.1"/>
    <property type="molecule type" value="Genomic_DNA"/>
</dbReference>
<dbReference type="SMART" id="SM00220">
    <property type="entry name" value="S_TKc"/>
    <property type="match status" value="1"/>
</dbReference>
<evidence type="ECO:0000256" key="1">
    <source>
        <dbReference type="SAM" id="Phobius"/>
    </source>
</evidence>
<dbReference type="PROSITE" id="PS50011">
    <property type="entry name" value="PROTEIN_KINASE_DOM"/>
    <property type="match status" value="1"/>
</dbReference>
<evidence type="ECO:0000313" key="5">
    <source>
        <dbReference type="Proteomes" id="UP001281761"/>
    </source>
</evidence>
<keyword evidence="1" id="KW-0472">Membrane</keyword>
<keyword evidence="1" id="KW-1133">Transmembrane helix</keyword>
<dbReference type="InterPro" id="IPR001245">
    <property type="entry name" value="Ser-Thr/Tyr_kinase_cat_dom"/>
</dbReference>
<evidence type="ECO:0000256" key="2">
    <source>
        <dbReference type="SAM" id="SignalP"/>
    </source>
</evidence>
<dbReference type="InterPro" id="IPR011050">
    <property type="entry name" value="Pectin_lyase_fold/virulence"/>
</dbReference>
<feature type="domain" description="Protein kinase" evidence="3">
    <location>
        <begin position="1014"/>
        <end position="1292"/>
    </location>
</feature>
<dbReference type="SUPFAM" id="SSF56112">
    <property type="entry name" value="Protein kinase-like (PK-like)"/>
    <property type="match status" value="1"/>
</dbReference>
<gene>
    <name evidence="4" type="ORF">BLNAU_20069</name>
</gene>
<reference evidence="4 5" key="1">
    <citation type="journal article" date="2022" name="bioRxiv">
        <title>Genomics of Preaxostyla Flagellates Illuminates Evolutionary Transitions and the Path Towards Mitochondrial Loss.</title>
        <authorList>
            <person name="Novak L.V.F."/>
            <person name="Treitli S.C."/>
            <person name="Pyrih J."/>
            <person name="Halakuc P."/>
            <person name="Pipaliya S.V."/>
            <person name="Vacek V."/>
            <person name="Brzon O."/>
            <person name="Soukal P."/>
            <person name="Eme L."/>
            <person name="Dacks J.B."/>
            <person name="Karnkowska A."/>
            <person name="Elias M."/>
            <person name="Hampl V."/>
        </authorList>
    </citation>
    <scope>NUCLEOTIDE SEQUENCE [LARGE SCALE GENOMIC DNA]</scope>
    <source>
        <strain evidence="4">NAU3</strain>
        <tissue evidence="4">Gut</tissue>
    </source>
</reference>
<dbReference type="InterPro" id="IPR051681">
    <property type="entry name" value="Ser/Thr_Kinases-Pseudokinases"/>
</dbReference>
<sequence length="1313" mass="141626">MIPLSLLLCLLQPIFAGPSRTAGPTILDSLLDTISHCTIPKSNQFQLTSIPEGTYIGNNIEITNRCLQLSGELSNKSPSQEAHIIPQSGSDSNRNEAKFCIRTGENYVFSLTNSTMSLKSLHFSLIANFEEAGKQKNEACPTILAIVSDSILMISKSRIDLSSWTCAILISPSTFEESGTESSVVVNQCSISSESGLLRGLVETSEFPDCGASHSISIIGCSFNSQEVLGTDGIGLSLTHTARQSGNAVERLSSSLIGCSFVNLSSIGPSRQLQLSHLRQKMLGCIVSLTSSHLSRSTIRDVNNGGSLLCSNSSFSSLLSSPNTDPQPSITYPNGTSTQFVDNGTLYSIDYRSGGESTSAIISHCHFTGAKYAPNVRALVFFNYTGAISILSCSFTNHSYINSNTYSGGSVYVLQGNTTLLTPIYVEKSNFTNMKTNYNGAGMFIDIWRSAAIIGCTFEKCGTTDEKQSSTGGLVIRFVNTESQNPHLTVTNLVFDSCCASRVAGWMFVRGTGSVDVSDCLFNLCYSDTSGDSAGGLHLDVDGETPLNVTRVTFTDCSSHSYAAGMFFYAYCDIVMTDLRFFRCKAGSEGFGGGFVGFVSSMKTLTTKDCSFVECSSGSLGGAFVVKTFGSCVVSDCLVKDCCSGTSGAITFGPSDFNLSSSISLTRVAFVNNSVGQNDDTLVSLNSAEDTTAFVDVYLNYLERYCQPSVSIDDSYTTCTTDSIGMHAAVKRGTPEQTTVRVFDDAFHNLGPLLTEKVVVELNPESGKMELEIKGKIPIASQKFEMTIHKEEDKKEMKTEIDFVDGKCILTSPSPSLNLDFSTSYRITSIVGIVPSSSSSLANALTFPLEAWTFNLASIPSFASFTTPEHPHTLVGATADLVSEDQPHAFVILVFDRNLSGSINFVVEEEGKDVTITIHFEGSSLAGRSDKFIVVGEDRLLTHDTTYTIKSITLSPGTESPVVWMNETITFHIPKSSFNQKKAMSPEMKKLLSWLIPLIASLLVALIVVIVFVVLLRRRLAKSQMNLKEMEEQEPVELEKVEPVEGDCSNAAIHVEAISHSNFGPNSSLLPTEVGQPQSSKNDSLGELVEVMKCSGDFAVSTTRMNTTLYSVIHTQKNEIGKRSIGLQIVNGLKQVVAHRKRSDVLTQLSSHWILLDSAGNIHLKLDMNSAEAEQAALLAQKEQNAHAVGAEGEKCGMDGLRWRAPEVAAGSGQVDGPKASVFSLGLILWEIETGLVPYGEVDAIVAQKQSGTGIGPKLSDLHDDEFIAMLTRCLSVNPKERPTLTEIGEFLSSHKNESGLGESRNEMKTQVG</sequence>
<accession>A0ABQ9WZX5</accession>
<dbReference type="SUPFAM" id="SSF51126">
    <property type="entry name" value="Pectin lyase-like"/>
    <property type="match status" value="1"/>
</dbReference>
<dbReference type="InterPro" id="IPR000719">
    <property type="entry name" value="Prot_kinase_dom"/>
</dbReference>